<dbReference type="InterPro" id="IPR000742">
    <property type="entry name" value="EGF"/>
</dbReference>
<name>A0A0N5AYL4_9BILA</name>
<dbReference type="SMART" id="SM00181">
    <property type="entry name" value="EGF"/>
    <property type="match status" value="5"/>
</dbReference>
<protein>
    <submittedName>
        <fullName evidence="4">EGF-like domain-containing protein</fullName>
    </submittedName>
</protein>
<dbReference type="PANTHER" id="PTHR37157:SF2">
    <property type="entry name" value="EB DOMAIN-CONTAINING PROTEIN-RELATED"/>
    <property type="match status" value="1"/>
</dbReference>
<comment type="caution">
    <text evidence="1">Lacks conserved residue(s) required for the propagation of feature annotation.</text>
</comment>
<accession>A0A0N5AYL4</accession>
<feature type="disulfide bond" evidence="1">
    <location>
        <begin position="310"/>
        <end position="327"/>
    </location>
</feature>
<dbReference type="Pfam" id="PF01683">
    <property type="entry name" value="EB"/>
    <property type="match status" value="6"/>
</dbReference>
<evidence type="ECO:0000313" key="3">
    <source>
        <dbReference type="Proteomes" id="UP000046393"/>
    </source>
</evidence>
<dbReference type="InterPro" id="IPR006149">
    <property type="entry name" value="EB_dom"/>
</dbReference>
<dbReference type="WBParaSite" id="SMUV_0001005901-mRNA-1">
    <property type="protein sequence ID" value="SMUV_0001005901-mRNA-1"/>
    <property type="gene ID" value="SMUV_0001005901"/>
</dbReference>
<dbReference type="PROSITE" id="PS50026">
    <property type="entry name" value="EGF_3"/>
    <property type="match status" value="1"/>
</dbReference>
<dbReference type="PANTHER" id="PTHR37157">
    <property type="entry name" value="PRION-LIKE-(Q/N-RICH) DOMAIN-BEARING PROTEIN 25"/>
    <property type="match status" value="1"/>
</dbReference>
<dbReference type="AlphaFoldDB" id="A0A0N5AYL4"/>
<keyword evidence="3" id="KW-1185">Reference proteome</keyword>
<dbReference type="SMART" id="SM00289">
    <property type="entry name" value="WR1"/>
    <property type="match status" value="4"/>
</dbReference>
<keyword evidence="1" id="KW-1015">Disulfide bond</keyword>
<reference evidence="4" key="1">
    <citation type="submission" date="2017-02" db="UniProtKB">
        <authorList>
            <consortium name="WormBaseParasite"/>
        </authorList>
    </citation>
    <scope>IDENTIFICATION</scope>
</reference>
<dbReference type="InterPro" id="IPR006150">
    <property type="entry name" value="Cys_repeat_1"/>
</dbReference>
<sequence length="408" mass="44546">MVTLLSVNAIDCVYSKECPGDEVCSLGTCQCPEGQMSYQDTCIFKNETCAEIGQILIDGKCFKMAWIHQRCINNKQCLGKSICHNGFCECPLGSTQEGKRCVTPTHCETGKVLIDGKCMETVGVYENCTHNDQCTGGAICVENNCRCPRGPCYGSGDECGYCDWSDVEVKGECYPSANMDEECKLSEQCPYGAQCIAGQCKCPSGTKFEANGCFTTVVNNNCNEKQVFIKVGESGQCYDRVPIGGKCAYNEQCLSDSECVNSVCKCPEGTNAVDGSCFPSLTCKSYEVAVEGKCWDRVSIGSPCNYDKQCIARATCTRMDSEMSATCQCNQNTQFDGVECVERPMIRCPYDWISVDDSSCLPQVPIGSRCITTEQCKGYSECIRGVCNCASGFKEVHKTCRVLKDLVS</sequence>
<dbReference type="Proteomes" id="UP000046393">
    <property type="component" value="Unplaced"/>
</dbReference>
<proteinExistence type="predicted"/>
<keyword evidence="1" id="KW-0245">EGF-like domain</keyword>
<evidence type="ECO:0000313" key="4">
    <source>
        <dbReference type="WBParaSite" id="SMUV_0001005901-mRNA-1"/>
    </source>
</evidence>
<evidence type="ECO:0000256" key="1">
    <source>
        <dbReference type="PROSITE-ProRule" id="PRU00076"/>
    </source>
</evidence>
<feature type="domain" description="EGF-like" evidence="2">
    <location>
        <begin position="300"/>
        <end position="341"/>
    </location>
</feature>
<dbReference type="STRING" id="451379.A0A0N5AYL4"/>
<organism evidence="3 4">
    <name type="scientific">Syphacia muris</name>
    <dbReference type="NCBI Taxonomy" id="451379"/>
    <lineage>
        <taxon>Eukaryota</taxon>
        <taxon>Metazoa</taxon>
        <taxon>Ecdysozoa</taxon>
        <taxon>Nematoda</taxon>
        <taxon>Chromadorea</taxon>
        <taxon>Rhabditida</taxon>
        <taxon>Spirurina</taxon>
        <taxon>Oxyuridomorpha</taxon>
        <taxon>Oxyuroidea</taxon>
        <taxon>Oxyuridae</taxon>
        <taxon>Syphacia</taxon>
    </lineage>
</organism>
<evidence type="ECO:0000259" key="2">
    <source>
        <dbReference type="PROSITE" id="PS50026"/>
    </source>
</evidence>